<evidence type="ECO:0000313" key="4">
    <source>
        <dbReference type="Proteomes" id="UP000243297"/>
    </source>
</evidence>
<dbReference type="Pfam" id="PF04205">
    <property type="entry name" value="FMN_bind"/>
    <property type="match status" value="1"/>
</dbReference>
<dbReference type="GO" id="GO:0016020">
    <property type="term" value="C:membrane"/>
    <property type="evidence" value="ECO:0007669"/>
    <property type="project" value="InterPro"/>
</dbReference>
<feature type="chain" id="PRO_5038837193" evidence="1">
    <location>
        <begin position="21"/>
        <end position="401"/>
    </location>
</feature>
<proteinExistence type="predicted"/>
<dbReference type="OrthoDB" id="9803050at2"/>
<dbReference type="STRING" id="118967.SAMN02745191_0828"/>
<dbReference type="Proteomes" id="UP000243297">
    <property type="component" value="Unassembled WGS sequence"/>
</dbReference>
<dbReference type="GO" id="GO:0010181">
    <property type="term" value="F:FMN binding"/>
    <property type="evidence" value="ECO:0007669"/>
    <property type="project" value="InterPro"/>
</dbReference>
<name>A0A1T4LCH0_9FIRM</name>
<organism evidence="3 4">
    <name type="scientific">Anaerorhabdus furcosa</name>
    <dbReference type="NCBI Taxonomy" id="118967"/>
    <lineage>
        <taxon>Bacteria</taxon>
        <taxon>Bacillati</taxon>
        <taxon>Bacillota</taxon>
        <taxon>Erysipelotrichia</taxon>
        <taxon>Erysipelotrichales</taxon>
        <taxon>Erysipelotrichaceae</taxon>
        <taxon>Anaerorhabdus</taxon>
    </lineage>
</organism>
<dbReference type="EMBL" id="FUWY01000002">
    <property type="protein sequence ID" value="SJZ52390.1"/>
    <property type="molecule type" value="Genomic_DNA"/>
</dbReference>
<protein>
    <submittedName>
        <fullName evidence="3">FMN-binding domain-containing protein</fullName>
    </submittedName>
</protein>
<dbReference type="InterPro" id="IPR007329">
    <property type="entry name" value="FMN-bd"/>
</dbReference>
<dbReference type="RefSeq" id="WP_159443713.1">
    <property type="nucleotide sequence ID" value="NZ_FUWY01000002.1"/>
</dbReference>
<feature type="signal peptide" evidence="1">
    <location>
        <begin position="1"/>
        <end position="20"/>
    </location>
</feature>
<keyword evidence="1" id="KW-0732">Signal</keyword>
<evidence type="ECO:0000256" key="1">
    <source>
        <dbReference type="SAM" id="SignalP"/>
    </source>
</evidence>
<gene>
    <name evidence="3" type="ORF">SAMN02745191_0828</name>
</gene>
<feature type="domain" description="FMN-binding" evidence="2">
    <location>
        <begin position="317"/>
        <end position="397"/>
    </location>
</feature>
<dbReference type="SMART" id="SM00900">
    <property type="entry name" value="FMN_bind"/>
    <property type="match status" value="1"/>
</dbReference>
<evidence type="ECO:0000259" key="2">
    <source>
        <dbReference type="SMART" id="SM00900"/>
    </source>
</evidence>
<dbReference type="PROSITE" id="PS51257">
    <property type="entry name" value="PROKAR_LIPOPROTEIN"/>
    <property type="match status" value="1"/>
</dbReference>
<keyword evidence="4" id="KW-1185">Reference proteome</keyword>
<dbReference type="AlphaFoldDB" id="A0A1T4LCH0"/>
<accession>A0A1T4LCH0</accession>
<sequence>MTKNLMKSLLALVLVLGLTACTTKPTEEKKPEDAKTTGEVVPFAAEYEMVGTTSSGKPKNDTFVFEGETTDGIITKLNFDIIRNKGTEGEYSKKDIMGYLMNISDATVEKVGDDYKLTTLTAYGYDEAYDAGAAAQFMVSASTDKLTDETTFKDLTFKNDAASTPEKVVEVPMDKALIVFQYVATEAGIETLTEDTLVKDLISKHGLYADGSYVEGTKRISFAGYNGGRSYGEQIDAIVNHILENKMTLEQVYEMFKTENQQSVAIKDRDAVTGATIAFVGDFARTVYIAINGEIFEGVVTHSTETDNTVVEVVTQGYGGEVETHITFDKDGKIIDIKVRDAQETPDFGGKLTADGSDFIASLIAGQDDIAAVDASTGATVTSDALKKAVQFAQEYFVGLK</sequence>
<evidence type="ECO:0000313" key="3">
    <source>
        <dbReference type="EMBL" id="SJZ52390.1"/>
    </source>
</evidence>
<reference evidence="4" key="1">
    <citation type="submission" date="2017-02" db="EMBL/GenBank/DDBJ databases">
        <authorList>
            <person name="Varghese N."/>
            <person name="Submissions S."/>
        </authorList>
    </citation>
    <scope>NUCLEOTIDE SEQUENCE [LARGE SCALE GENOMIC DNA]</scope>
    <source>
        <strain evidence="4">ATCC 25662</strain>
    </source>
</reference>